<dbReference type="PANTHER" id="PTHR22896:SF0">
    <property type="entry name" value="CYCLIN N-TERMINAL DOMAIN-CONTAINING PROTEIN"/>
    <property type="match status" value="1"/>
</dbReference>
<feature type="region of interest" description="Disordered" evidence="1">
    <location>
        <begin position="138"/>
        <end position="158"/>
    </location>
</feature>
<evidence type="ECO:0008006" key="4">
    <source>
        <dbReference type="Google" id="ProtNLM"/>
    </source>
</evidence>
<dbReference type="AlphaFoldDB" id="A0A2T9YQ01"/>
<evidence type="ECO:0000313" key="2">
    <source>
        <dbReference type="EMBL" id="PVU94433.1"/>
    </source>
</evidence>
<keyword evidence="3" id="KW-1185">Reference proteome</keyword>
<organism evidence="2 3">
    <name type="scientific">Smittium simulii</name>
    <dbReference type="NCBI Taxonomy" id="133385"/>
    <lineage>
        <taxon>Eukaryota</taxon>
        <taxon>Fungi</taxon>
        <taxon>Fungi incertae sedis</taxon>
        <taxon>Zoopagomycota</taxon>
        <taxon>Kickxellomycotina</taxon>
        <taxon>Harpellomycetes</taxon>
        <taxon>Harpellales</taxon>
        <taxon>Legeriomycetaceae</taxon>
        <taxon>Smittium</taxon>
    </lineage>
</organism>
<dbReference type="SUPFAM" id="SSF47954">
    <property type="entry name" value="Cyclin-like"/>
    <property type="match status" value="1"/>
</dbReference>
<evidence type="ECO:0000256" key="1">
    <source>
        <dbReference type="SAM" id="MobiDB-lite"/>
    </source>
</evidence>
<dbReference type="GO" id="GO:0051726">
    <property type="term" value="P:regulation of cell cycle"/>
    <property type="evidence" value="ECO:0007669"/>
    <property type="project" value="InterPro"/>
</dbReference>
<proteinExistence type="predicted"/>
<evidence type="ECO:0000313" key="3">
    <source>
        <dbReference type="Proteomes" id="UP000245383"/>
    </source>
</evidence>
<dbReference type="Proteomes" id="UP000245383">
    <property type="component" value="Unassembled WGS sequence"/>
</dbReference>
<reference evidence="2 3" key="1">
    <citation type="journal article" date="2018" name="MBio">
        <title>Comparative Genomics Reveals the Core Gene Toolbox for the Fungus-Insect Symbiosis.</title>
        <authorList>
            <person name="Wang Y."/>
            <person name="Stata M."/>
            <person name="Wang W."/>
            <person name="Stajich J.E."/>
            <person name="White M.M."/>
            <person name="Moncalvo J.M."/>
        </authorList>
    </citation>
    <scope>NUCLEOTIDE SEQUENCE [LARGE SCALE GENOMIC DNA]</scope>
    <source>
        <strain evidence="2 3">SWE-8-4</strain>
    </source>
</reference>
<dbReference type="InterPro" id="IPR036915">
    <property type="entry name" value="Cyclin-like_sf"/>
</dbReference>
<protein>
    <recommendedName>
        <fullName evidence="4">Cyclin N-terminal domain-containing protein</fullName>
    </recommendedName>
</protein>
<dbReference type="PANTHER" id="PTHR22896">
    <property type="entry name" value="CDK5 AND ABL1 ENZYME SUBSTRATE 1"/>
    <property type="match status" value="1"/>
</dbReference>
<feature type="region of interest" description="Disordered" evidence="1">
    <location>
        <begin position="1"/>
        <end position="52"/>
    </location>
</feature>
<dbReference type="InterPro" id="IPR012388">
    <property type="entry name" value="CABLES1/2"/>
</dbReference>
<gene>
    <name evidence="2" type="ORF">BB561_002537</name>
</gene>
<sequence>MSCASSPGDLQLELPADPPPPALSTRDPQLELPADPPPPALSTRDPQLELPVDPLQPDQLELLIHQRKARQRERTALAFQTIPISLQNTSINNSSLLAYLNTEQPHQLSVPNIEDSMPLKNIPVETSLDFNNNCSTSEPLKNTQDAPEIPVTNNNNLVSSAHSNREKFDYLALMSVIKHVDKKKKSGSKKKGFQDIAREKLATMEIKKKGQSYGHLLVKYPSNPSENNVLYRYNPDDIDNPLLDSGLVQRTMLGLPGMIGSIFQFSNNPSIKSELNERFAEQHYELNQIGLSITKIRKTKAVLAMTSRQINLQQSSLALSYVYYEKLLLLFAEYLKNKNPDFVGLNIQEISRINGSIASTFNIFASISLLLAAKINEPYPTKIVSLLTSQLAKNFIINKKLIYEYEFFVFSALEFDLTPSKKQFLPHLNRLLSL</sequence>
<dbReference type="EMBL" id="MBFR01000090">
    <property type="protein sequence ID" value="PVU94433.1"/>
    <property type="molecule type" value="Genomic_DNA"/>
</dbReference>
<dbReference type="OrthoDB" id="5353095at2759"/>
<comment type="caution">
    <text evidence="2">The sequence shown here is derived from an EMBL/GenBank/DDBJ whole genome shotgun (WGS) entry which is preliminary data.</text>
</comment>
<dbReference type="STRING" id="133385.A0A2T9YQ01"/>
<name>A0A2T9YQ01_9FUNG</name>
<accession>A0A2T9YQ01</accession>